<dbReference type="AlphaFoldDB" id="A0A3S5BZW1"/>
<dbReference type="Proteomes" id="UP000784294">
    <property type="component" value="Unassembled WGS sequence"/>
</dbReference>
<gene>
    <name evidence="2" type="ORF">PXEA_LOCUS20044</name>
</gene>
<evidence type="ECO:0000313" key="2">
    <source>
        <dbReference type="EMBL" id="VEL26604.1"/>
    </source>
</evidence>
<name>A0A3S5BZW1_9PLAT</name>
<protein>
    <submittedName>
        <fullName evidence="2">Uncharacterized protein</fullName>
    </submittedName>
</protein>
<evidence type="ECO:0000256" key="1">
    <source>
        <dbReference type="SAM" id="Phobius"/>
    </source>
</evidence>
<accession>A0A3S5BZW1</accession>
<organism evidence="2 3">
    <name type="scientific">Protopolystoma xenopodis</name>
    <dbReference type="NCBI Taxonomy" id="117903"/>
    <lineage>
        <taxon>Eukaryota</taxon>
        <taxon>Metazoa</taxon>
        <taxon>Spiralia</taxon>
        <taxon>Lophotrochozoa</taxon>
        <taxon>Platyhelminthes</taxon>
        <taxon>Monogenea</taxon>
        <taxon>Polyopisthocotylea</taxon>
        <taxon>Polystomatidea</taxon>
        <taxon>Polystomatidae</taxon>
        <taxon>Protopolystoma</taxon>
    </lineage>
</organism>
<keyword evidence="3" id="KW-1185">Reference proteome</keyword>
<evidence type="ECO:0000313" key="3">
    <source>
        <dbReference type="Proteomes" id="UP000784294"/>
    </source>
</evidence>
<feature type="transmembrane region" description="Helical" evidence="1">
    <location>
        <begin position="203"/>
        <end position="225"/>
    </location>
</feature>
<keyword evidence="1" id="KW-1133">Transmembrane helix</keyword>
<keyword evidence="1" id="KW-0472">Membrane</keyword>
<proteinExistence type="predicted"/>
<dbReference type="EMBL" id="CAAALY010081428">
    <property type="protein sequence ID" value="VEL26604.1"/>
    <property type="molecule type" value="Genomic_DNA"/>
</dbReference>
<reference evidence="2" key="1">
    <citation type="submission" date="2018-11" db="EMBL/GenBank/DDBJ databases">
        <authorList>
            <consortium name="Pathogen Informatics"/>
        </authorList>
    </citation>
    <scope>NUCLEOTIDE SEQUENCE</scope>
</reference>
<sequence length="239" mass="26253">MTSRFSMNILHDHDLGSGAVRTSEYTYNLGSSSKPSQLVAEPSIISISSPSAPSVIPSNGLNGIIRSSPSSRSRSFCASGWSARRHLWPDDPAQPPCLVRLATSLFCPMTAPLMTGANVSEWFRVARRSLVHVSTVLLIALGRLFQRLISGLSCIADCILNLLGAFKGLIKRFAFTISGQATTYTPVNIVAGTTLKLSRRQPLLSWAELVMLSKIIALLIGMEWLHRSQDWFRWIFFSG</sequence>
<keyword evidence="1" id="KW-0812">Transmembrane</keyword>
<comment type="caution">
    <text evidence="2">The sequence shown here is derived from an EMBL/GenBank/DDBJ whole genome shotgun (WGS) entry which is preliminary data.</text>
</comment>